<feature type="region of interest" description="Disordered" evidence="1">
    <location>
        <begin position="86"/>
        <end position="108"/>
    </location>
</feature>
<dbReference type="AlphaFoldDB" id="A0A8J4D7B0"/>
<feature type="non-terminal residue" evidence="2">
    <location>
        <position position="1"/>
    </location>
</feature>
<gene>
    <name evidence="2" type="ORF">Vretimale_2888</name>
</gene>
<evidence type="ECO:0000313" key="2">
    <source>
        <dbReference type="EMBL" id="GIL97157.1"/>
    </source>
</evidence>
<accession>A0A8J4D7B0</accession>
<name>A0A8J4D7B0_9CHLO</name>
<sequence>LQPPIVPVVPRASATAANDGRGSRGSQTRPGKQLLQPGGATVSGFDVPSRSEVLPDIFQTTPHSRTRSFIFVTTVDTVRMESGLGAAEDGPAISSRQGGGGGPGSAAATAAPVRMLSETTRERRAWRAVPFLMASSLMGELLREDGPVRSCASAIPTSSSCAAGCLHQHGNGH</sequence>
<reference evidence="2" key="1">
    <citation type="journal article" date="2021" name="Proc. Natl. Acad. Sci. U.S.A.">
        <title>Three genomes in the algal genus Volvox reveal the fate of a haploid sex-determining region after a transition to homothallism.</title>
        <authorList>
            <person name="Yamamoto K."/>
            <person name="Hamaji T."/>
            <person name="Kawai-Toyooka H."/>
            <person name="Matsuzaki R."/>
            <person name="Takahashi F."/>
            <person name="Nishimura Y."/>
            <person name="Kawachi M."/>
            <person name="Noguchi H."/>
            <person name="Minakuchi Y."/>
            <person name="Umen J.G."/>
            <person name="Toyoda A."/>
            <person name="Nozaki H."/>
        </authorList>
    </citation>
    <scope>NUCLEOTIDE SEQUENCE</scope>
    <source>
        <strain evidence="2">NIES-3785</strain>
    </source>
</reference>
<protein>
    <submittedName>
        <fullName evidence="2">Uncharacterized protein</fullName>
    </submittedName>
</protein>
<evidence type="ECO:0000313" key="3">
    <source>
        <dbReference type="Proteomes" id="UP000722791"/>
    </source>
</evidence>
<evidence type="ECO:0000256" key="1">
    <source>
        <dbReference type="SAM" id="MobiDB-lite"/>
    </source>
</evidence>
<feature type="non-terminal residue" evidence="2">
    <location>
        <position position="173"/>
    </location>
</feature>
<organism evidence="2 3">
    <name type="scientific">Volvox reticuliferus</name>
    <dbReference type="NCBI Taxonomy" id="1737510"/>
    <lineage>
        <taxon>Eukaryota</taxon>
        <taxon>Viridiplantae</taxon>
        <taxon>Chlorophyta</taxon>
        <taxon>core chlorophytes</taxon>
        <taxon>Chlorophyceae</taxon>
        <taxon>CS clade</taxon>
        <taxon>Chlamydomonadales</taxon>
        <taxon>Volvocaceae</taxon>
        <taxon>Volvox</taxon>
    </lineage>
</organism>
<proteinExistence type="predicted"/>
<comment type="caution">
    <text evidence="2">The sequence shown here is derived from an EMBL/GenBank/DDBJ whole genome shotgun (WGS) entry which is preliminary data.</text>
</comment>
<dbReference type="Proteomes" id="UP000722791">
    <property type="component" value="Unassembled WGS sequence"/>
</dbReference>
<feature type="region of interest" description="Disordered" evidence="1">
    <location>
        <begin position="1"/>
        <end position="46"/>
    </location>
</feature>
<dbReference type="EMBL" id="BNCQ01000004">
    <property type="protein sequence ID" value="GIL97157.1"/>
    <property type="molecule type" value="Genomic_DNA"/>
</dbReference>